<dbReference type="InterPro" id="IPR050541">
    <property type="entry name" value="LRR_TM_domain-containing"/>
</dbReference>
<accession>A0A2G5VIU1</accession>
<evidence type="ECO:0000313" key="7">
    <source>
        <dbReference type="EMBL" id="PIC51683.1"/>
    </source>
</evidence>
<dbReference type="SMART" id="SM00369">
    <property type="entry name" value="LRR_TYP"/>
    <property type="match status" value="9"/>
</dbReference>
<gene>
    <name evidence="7" type="primary">Cni-lron-9</name>
    <name evidence="7" type="synonym">Cnig_chr_I.g210</name>
    <name evidence="7" type="ORF">B9Z55_000210</name>
</gene>
<feature type="transmembrane region" description="Helical" evidence="5">
    <location>
        <begin position="596"/>
        <end position="620"/>
    </location>
</feature>
<dbReference type="STRING" id="1611254.A0A2G5VIU1"/>
<dbReference type="InterPro" id="IPR032675">
    <property type="entry name" value="LRR_dom_sf"/>
</dbReference>
<dbReference type="InterPro" id="IPR001611">
    <property type="entry name" value="Leu-rich_rpt"/>
</dbReference>
<evidence type="ECO:0000256" key="5">
    <source>
        <dbReference type="SAM" id="Phobius"/>
    </source>
</evidence>
<reference evidence="8" key="1">
    <citation type="submission" date="2017-10" db="EMBL/GenBank/DDBJ databases">
        <title>Rapid genome shrinkage in a self-fertile nematode reveals novel sperm competition proteins.</title>
        <authorList>
            <person name="Yin D."/>
            <person name="Schwarz E.M."/>
            <person name="Thomas C.G."/>
            <person name="Felde R.L."/>
            <person name="Korf I.F."/>
            <person name="Cutter A.D."/>
            <person name="Schartner C.M."/>
            <person name="Ralston E.J."/>
            <person name="Meyer B.J."/>
            <person name="Haag E.S."/>
        </authorList>
    </citation>
    <scope>NUCLEOTIDE SEQUENCE [LARGE SCALE GENOMIC DNA]</scope>
    <source>
        <strain evidence="8">JU1422</strain>
    </source>
</reference>
<evidence type="ECO:0000256" key="1">
    <source>
        <dbReference type="ARBA" id="ARBA00022614"/>
    </source>
</evidence>
<dbReference type="PANTHER" id="PTHR24369:SF210">
    <property type="entry name" value="CHAOPTIN-RELATED"/>
    <property type="match status" value="1"/>
</dbReference>
<dbReference type="PANTHER" id="PTHR24369">
    <property type="entry name" value="ANTIGEN BSP, PUTATIVE-RELATED"/>
    <property type="match status" value="1"/>
</dbReference>
<dbReference type="Gene3D" id="3.80.10.10">
    <property type="entry name" value="Ribonuclease Inhibitor"/>
    <property type="match status" value="3"/>
</dbReference>
<dbReference type="GO" id="GO:0005886">
    <property type="term" value="C:plasma membrane"/>
    <property type="evidence" value="ECO:0007669"/>
    <property type="project" value="TreeGrafter"/>
</dbReference>
<evidence type="ECO:0008006" key="9">
    <source>
        <dbReference type="Google" id="ProtNLM"/>
    </source>
</evidence>
<keyword evidence="1" id="KW-0433">Leucine-rich repeat</keyword>
<dbReference type="PROSITE" id="PS51450">
    <property type="entry name" value="LRR"/>
    <property type="match status" value="3"/>
</dbReference>
<proteinExistence type="predicted"/>
<feature type="chain" id="PRO_5013667249" description="LRRCT domain-containing protein" evidence="6">
    <location>
        <begin position="25"/>
        <end position="671"/>
    </location>
</feature>
<evidence type="ECO:0000256" key="6">
    <source>
        <dbReference type="SAM" id="SignalP"/>
    </source>
</evidence>
<keyword evidence="8" id="KW-1185">Reference proteome</keyword>
<evidence type="ECO:0000256" key="3">
    <source>
        <dbReference type="ARBA" id="ARBA00022737"/>
    </source>
</evidence>
<feature type="signal peptide" evidence="6">
    <location>
        <begin position="1"/>
        <end position="24"/>
    </location>
</feature>
<feature type="region of interest" description="Disordered" evidence="4">
    <location>
        <begin position="626"/>
        <end position="645"/>
    </location>
</feature>
<dbReference type="SMART" id="SM00365">
    <property type="entry name" value="LRR_SD22"/>
    <property type="match status" value="5"/>
</dbReference>
<dbReference type="OrthoDB" id="6363818at2759"/>
<dbReference type="Pfam" id="PF13855">
    <property type="entry name" value="LRR_8"/>
    <property type="match status" value="3"/>
</dbReference>
<name>A0A2G5VIU1_9PELO</name>
<dbReference type="SUPFAM" id="SSF52058">
    <property type="entry name" value="L domain-like"/>
    <property type="match status" value="1"/>
</dbReference>
<protein>
    <recommendedName>
        <fullName evidence="9">LRRCT domain-containing protein</fullName>
    </recommendedName>
</protein>
<evidence type="ECO:0000256" key="2">
    <source>
        <dbReference type="ARBA" id="ARBA00022729"/>
    </source>
</evidence>
<dbReference type="EMBL" id="PDUG01000001">
    <property type="protein sequence ID" value="PIC51683.1"/>
    <property type="molecule type" value="Genomic_DNA"/>
</dbReference>
<sequence>MRRRHSDVVICLFLSLFLYSNVESAGSSPIPNCPDLDVLENQSDLSQDDLNNLILCFCKLEPNDDEKVAISCLYGSNMDHLMKATEAVKNASLVTSSISIQHMEFPDGGLPEFSKIAPQLQSLDIRECSGQDELQVGDDSFKGLEQTLRNLTIHACNLMTIPKSVDSLENLETMAFSSNKLDTLGVDQFKNKKQLSYLDVSGNFITSIEEKAFEPLTSLETLVIGEHNFVNDTVVAEIGRLKALKTLDLSRADGIFSPPEDLFKEIPQIETLKLSGCSIPTLEPGQFATLKKLKELDLRVNLIENITAYAFDGLESLQRLSIAGNFISNLEPDVFFGLSSLEDLDLGWNEIKTIPSEVFKPLAEKLKILSLRNNPISKLPSTGLGNLEKLGLAECGFTNITADQLKDYPKLMDLDLSKCNISSLDANTFDNQKDVLKKLNLQKNKLKSLPNLVKNLPAVETLDVSSNPYICDGELAHFVFGVEDRVKQSEQSGSTFFISNANETLCDRPYTLRGEAILQVEAEKFQPYDEQSDTTTAPTTTTTAAVEETTTELKIPDILVGSKTNDTLFKEEPRREVYDISKTDDAKGVYNQKGSYAVFITVGAIGLVSIIIIVAIVLFIKKNKAVGPEKSSGSPGKKGGKSDKVVKMEDGMVEIELDSQPGTQHATPSRR</sequence>
<dbReference type="Proteomes" id="UP000230233">
    <property type="component" value="Chromosome I"/>
</dbReference>
<dbReference type="InterPro" id="IPR003591">
    <property type="entry name" value="Leu-rich_rpt_typical-subtyp"/>
</dbReference>
<keyword evidence="5" id="KW-0812">Transmembrane</keyword>
<organism evidence="7 8">
    <name type="scientific">Caenorhabditis nigoni</name>
    <dbReference type="NCBI Taxonomy" id="1611254"/>
    <lineage>
        <taxon>Eukaryota</taxon>
        <taxon>Metazoa</taxon>
        <taxon>Ecdysozoa</taxon>
        <taxon>Nematoda</taxon>
        <taxon>Chromadorea</taxon>
        <taxon>Rhabditida</taxon>
        <taxon>Rhabditina</taxon>
        <taxon>Rhabditomorpha</taxon>
        <taxon>Rhabditoidea</taxon>
        <taxon>Rhabditidae</taxon>
        <taxon>Peloderinae</taxon>
        <taxon>Caenorhabditis</taxon>
    </lineage>
</organism>
<dbReference type="AlphaFoldDB" id="A0A2G5VIU1"/>
<evidence type="ECO:0000256" key="4">
    <source>
        <dbReference type="SAM" id="MobiDB-lite"/>
    </source>
</evidence>
<keyword evidence="2 6" id="KW-0732">Signal</keyword>
<keyword evidence="5" id="KW-1133">Transmembrane helix</keyword>
<keyword evidence="3" id="KW-0677">Repeat</keyword>
<evidence type="ECO:0000313" key="8">
    <source>
        <dbReference type="Proteomes" id="UP000230233"/>
    </source>
</evidence>
<dbReference type="FunFam" id="3.80.10.10:FF:001360">
    <property type="entry name" value="Uncharacterized protein"/>
    <property type="match status" value="1"/>
</dbReference>
<comment type="caution">
    <text evidence="7">The sequence shown here is derived from an EMBL/GenBank/DDBJ whole genome shotgun (WGS) entry which is preliminary data.</text>
</comment>
<keyword evidence="5" id="KW-0472">Membrane</keyword>